<keyword evidence="2" id="KW-0812">Transmembrane</keyword>
<dbReference type="EMBL" id="HBGU01003874">
    <property type="protein sequence ID" value="CAD9398641.1"/>
    <property type="molecule type" value="Transcribed_RNA"/>
</dbReference>
<name>A0A7S2BJ92_9EUKA</name>
<accession>A0A7S2BJ92</accession>
<sequence>MFGLGDPTRSREDAEGSLPARNEPLLPRSASFGAHKSRLDMLKDAWAHYSPSAQLLRVCASEVSAVKTACVSAAVACLTIGFLGVLNPFSVVSLLHYLTCLYLVACASLAVVMEVDAPLFEPLRRWVGCWVRGLTRLRGRGVLYIVIGMQTAGLGDPLAVASGLLSLGAGAACFVSLPSRETADAHAGELPEQAGSPDGEVPRIAFRRRVLFGMERMDSSELVALSLELGLRLDARARAAALAMLDPHQDGSIEEETFIVWFQQQQQAQPPLLPP</sequence>
<feature type="transmembrane region" description="Helical" evidence="2">
    <location>
        <begin position="95"/>
        <end position="115"/>
    </location>
</feature>
<dbReference type="AlphaFoldDB" id="A0A7S2BJ92"/>
<protein>
    <submittedName>
        <fullName evidence="3">Uncharacterized protein</fullName>
    </submittedName>
</protein>
<keyword evidence="2" id="KW-0472">Membrane</keyword>
<feature type="transmembrane region" description="Helical" evidence="2">
    <location>
        <begin position="65"/>
        <end position="89"/>
    </location>
</feature>
<feature type="region of interest" description="Disordered" evidence="1">
    <location>
        <begin position="1"/>
        <end position="26"/>
    </location>
</feature>
<evidence type="ECO:0000313" key="3">
    <source>
        <dbReference type="EMBL" id="CAD9398641.1"/>
    </source>
</evidence>
<reference evidence="3" key="1">
    <citation type="submission" date="2021-01" db="EMBL/GenBank/DDBJ databases">
        <authorList>
            <person name="Corre E."/>
            <person name="Pelletier E."/>
            <person name="Niang G."/>
            <person name="Scheremetjew M."/>
            <person name="Finn R."/>
            <person name="Kale V."/>
            <person name="Holt S."/>
            <person name="Cochrane G."/>
            <person name="Meng A."/>
            <person name="Brown T."/>
            <person name="Cohen L."/>
        </authorList>
    </citation>
    <scope>NUCLEOTIDE SEQUENCE</scope>
    <source>
        <strain evidence="3">UTEX LB 985</strain>
    </source>
</reference>
<keyword evidence="2" id="KW-1133">Transmembrane helix</keyword>
<evidence type="ECO:0000256" key="2">
    <source>
        <dbReference type="SAM" id="Phobius"/>
    </source>
</evidence>
<evidence type="ECO:0000256" key="1">
    <source>
        <dbReference type="SAM" id="MobiDB-lite"/>
    </source>
</evidence>
<proteinExistence type="predicted"/>
<gene>
    <name evidence="3" type="ORF">CBRE1094_LOCUS2089</name>
</gene>
<organism evidence="3">
    <name type="scientific">Haptolina brevifila</name>
    <dbReference type="NCBI Taxonomy" id="156173"/>
    <lineage>
        <taxon>Eukaryota</taxon>
        <taxon>Haptista</taxon>
        <taxon>Haptophyta</taxon>
        <taxon>Prymnesiophyceae</taxon>
        <taxon>Prymnesiales</taxon>
        <taxon>Prymnesiaceae</taxon>
        <taxon>Haptolina</taxon>
    </lineage>
</organism>